<protein>
    <submittedName>
        <fullName evidence="1">34100_t:CDS:1</fullName>
    </submittedName>
</protein>
<evidence type="ECO:0000313" key="2">
    <source>
        <dbReference type="Proteomes" id="UP000789920"/>
    </source>
</evidence>
<reference evidence="1" key="1">
    <citation type="submission" date="2021-06" db="EMBL/GenBank/DDBJ databases">
        <authorList>
            <person name="Kallberg Y."/>
            <person name="Tangrot J."/>
            <person name="Rosling A."/>
        </authorList>
    </citation>
    <scope>NUCLEOTIDE SEQUENCE</scope>
    <source>
        <strain evidence="1">MA461A</strain>
    </source>
</reference>
<gene>
    <name evidence="1" type="ORF">RPERSI_LOCUS31475</name>
</gene>
<accession>A0ACA9SI19</accession>
<name>A0ACA9SI19_9GLOM</name>
<feature type="non-terminal residue" evidence="1">
    <location>
        <position position="46"/>
    </location>
</feature>
<feature type="non-terminal residue" evidence="1">
    <location>
        <position position="1"/>
    </location>
</feature>
<comment type="caution">
    <text evidence="1">The sequence shown here is derived from an EMBL/GenBank/DDBJ whole genome shotgun (WGS) entry which is preliminary data.</text>
</comment>
<evidence type="ECO:0000313" key="1">
    <source>
        <dbReference type="EMBL" id="CAG8840543.1"/>
    </source>
</evidence>
<proteinExistence type="predicted"/>
<organism evidence="1 2">
    <name type="scientific">Racocetra persica</name>
    <dbReference type="NCBI Taxonomy" id="160502"/>
    <lineage>
        <taxon>Eukaryota</taxon>
        <taxon>Fungi</taxon>
        <taxon>Fungi incertae sedis</taxon>
        <taxon>Mucoromycota</taxon>
        <taxon>Glomeromycotina</taxon>
        <taxon>Glomeromycetes</taxon>
        <taxon>Diversisporales</taxon>
        <taxon>Gigasporaceae</taxon>
        <taxon>Racocetra</taxon>
    </lineage>
</organism>
<dbReference type="Proteomes" id="UP000789920">
    <property type="component" value="Unassembled WGS sequence"/>
</dbReference>
<keyword evidence="2" id="KW-1185">Reference proteome</keyword>
<sequence>KDRQAQARSYEHQKIRKKVEALIQQEGKVSEKSLSIAREHSFPKEK</sequence>
<dbReference type="EMBL" id="CAJVQC010127048">
    <property type="protein sequence ID" value="CAG8840543.1"/>
    <property type="molecule type" value="Genomic_DNA"/>
</dbReference>